<dbReference type="OrthoDB" id="6151356at2759"/>
<dbReference type="CDD" id="cd21931">
    <property type="entry name" value="TD_EMAP-like"/>
    <property type="match status" value="1"/>
</dbReference>
<dbReference type="CDD" id="cd02795">
    <property type="entry name" value="CBM6-CBM35-CBM36_like"/>
    <property type="match status" value="1"/>
</dbReference>
<evidence type="ECO:0000256" key="4">
    <source>
        <dbReference type="SAM" id="SignalP"/>
    </source>
</evidence>
<dbReference type="InterPro" id="IPR008983">
    <property type="entry name" value="Tumour_necrosis_fac-like_dom"/>
</dbReference>
<feature type="domain" description="C1q" evidence="5">
    <location>
        <begin position="121"/>
        <end position="260"/>
    </location>
</feature>
<evidence type="ECO:0000256" key="3">
    <source>
        <dbReference type="ARBA" id="ARBA00022729"/>
    </source>
</evidence>
<dbReference type="EMBL" id="CAJPWZ010001851">
    <property type="protein sequence ID" value="CAG2225530.1"/>
    <property type="molecule type" value="Genomic_DNA"/>
</dbReference>
<evidence type="ECO:0000256" key="2">
    <source>
        <dbReference type="ARBA" id="ARBA00022525"/>
    </source>
</evidence>
<accession>A0A8S3T2G7</accession>
<dbReference type="SUPFAM" id="SSF49842">
    <property type="entry name" value="TNF-like"/>
    <property type="match status" value="1"/>
</dbReference>
<dbReference type="InterPro" id="IPR050822">
    <property type="entry name" value="Cerebellin_Synaptic_Org"/>
</dbReference>
<dbReference type="PRINTS" id="PR00007">
    <property type="entry name" value="COMPLEMNTC1Q"/>
</dbReference>
<evidence type="ECO:0000313" key="6">
    <source>
        <dbReference type="EMBL" id="CAG2225530.1"/>
    </source>
</evidence>
<proteinExistence type="predicted"/>
<feature type="signal peptide" evidence="4">
    <location>
        <begin position="1"/>
        <end position="20"/>
    </location>
</feature>
<name>A0A8S3T2G7_MYTED</name>
<protein>
    <recommendedName>
        <fullName evidence="5">C1q domain-containing protein</fullName>
    </recommendedName>
</protein>
<dbReference type="SMART" id="SM00110">
    <property type="entry name" value="C1Q"/>
    <property type="match status" value="1"/>
</dbReference>
<evidence type="ECO:0000256" key="1">
    <source>
        <dbReference type="ARBA" id="ARBA00004613"/>
    </source>
</evidence>
<organism evidence="6 7">
    <name type="scientific">Mytilus edulis</name>
    <name type="common">Blue mussel</name>
    <dbReference type="NCBI Taxonomy" id="6550"/>
    <lineage>
        <taxon>Eukaryota</taxon>
        <taxon>Metazoa</taxon>
        <taxon>Spiralia</taxon>
        <taxon>Lophotrochozoa</taxon>
        <taxon>Mollusca</taxon>
        <taxon>Bivalvia</taxon>
        <taxon>Autobranchia</taxon>
        <taxon>Pteriomorphia</taxon>
        <taxon>Mytilida</taxon>
        <taxon>Mytiloidea</taxon>
        <taxon>Mytilidae</taxon>
        <taxon>Mytilinae</taxon>
        <taxon>Mytilus</taxon>
    </lineage>
</organism>
<dbReference type="PROSITE" id="PS50871">
    <property type="entry name" value="C1Q"/>
    <property type="match status" value="1"/>
</dbReference>
<dbReference type="Pfam" id="PF00386">
    <property type="entry name" value="C1q"/>
    <property type="match status" value="1"/>
</dbReference>
<sequence length="260" mass="28974">MFLFTVALLSLSFYFCSVAAADLDTESRIVILEKIMHERMADLEKIVHEQNDEIYQLRQEVTLLRSQVGQTSRQTKTPKQISSRTKLIDDDADDDVPLNSLHVEHSVHQIKKDKRLLVNNIVSNRIAFYAYMKKNEPIQQHKTLIYDVIKINFGNGYNNNTGAFTAPSSGVYVLTFTVHPGSSSSFASVEIVVNNEQEGAIYSDSNEGTHDLNAATAVVVVWMNQGDVSFVRTSTTHPPSGSIRSDDGGRSSFAGWKISD</sequence>
<feature type="chain" id="PRO_5035897821" description="C1q domain-containing protein" evidence="4">
    <location>
        <begin position="21"/>
        <end position="260"/>
    </location>
</feature>
<dbReference type="PANTHER" id="PTHR22923:SF116">
    <property type="entry name" value="C1Q DOMAIN-CONTAINING PROTEIN"/>
    <property type="match status" value="1"/>
</dbReference>
<keyword evidence="7" id="KW-1185">Reference proteome</keyword>
<evidence type="ECO:0000313" key="7">
    <source>
        <dbReference type="Proteomes" id="UP000683360"/>
    </source>
</evidence>
<keyword evidence="2" id="KW-0964">Secreted</keyword>
<dbReference type="Proteomes" id="UP000683360">
    <property type="component" value="Unassembled WGS sequence"/>
</dbReference>
<dbReference type="Gene3D" id="2.60.120.40">
    <property type="match status" value="1"/>
</dbReference>
<dbReference type="InterPro" id="IPR001073">
    <property type="entry name" value="C1q_dom"/>
</dbReference>
<dbReference type="AlphaFoldDB" id="A0A8S3T2G7"/>
<dbReference type="GO" id="GO:0005576">
    <property type="term" value="C:extracellular region"/>
    <property type="evidence" value="ECO:0007669"/>
    <property type="project" value="UniProtKB-SubCell"/>
</dbReference>
<comment type="subcellular location">
    <subcellularLocation>
        <location evidence="1">Secreted</location>
    </subcellularLocation>
</comment>
<keyword evidence="3 4" id="KW-0732">Signal</keyword>
<evidence type="ECO:0000259" key="5">
    <source>
        <dbReference type="PROSITE" id="PS50871"/>
    </source>
</evidence>
<comment type="caution">
    <text evidence="6">The sequence shown here is derived from an EMBL/GenBank/DDBJ whole genome shotgun (WGS) entry which is preliminary data.</text>
</comment>
<gene>
    <name evidence="6" type="ORF">MEDL_38657</name>
</gene>
<dbReference type="PANTHER" id="PTHR22923">
    <property type="entry name" value="CEREBELLIN-RELATED"/>
    <property type="match status" value="1"/>
</dbReference>
<reference evidence="6" key="1">
    <citation type="submission" date="2021-03" db="EMBL/GenBank/DDBJ databases">
        <authorList>
            <person name="Bekaert M."/>
        </authorList>
    </citation>
    <scope>NUCLEOTIDE SEQUENCE</scope>
</reference>
<dbReference type="InterPro" id="IPR049813">
    <property type="entry name" value="Elp-1-like_TD"/>
</dbReference>